<organism evidence="1">
    <name type="scientific">marine sediment metagenome</name>
    <dbReference type="NCBI Taxonomy" id="412755"/>
    <lineage>
        <taxon>unclassified sequences</taxon>
        <taxon>metagenomes</taxon>
        <taxon>ecological metagenomes</taxon>
    </lineage>
</organism>
<evidence type="ECO:0000313" key="1">
    <source>
        <dbReference type="EMBL" id="KKK76319.1"/>
    </source>
</evidence>
<gene>
    <name evidence="1" type="ORF">LCGC14_2864890</name>
</gene>
<reference evidence="1" key="1">
    <citation type="journal article" date="2015" name="Nature">
        <title>Complex archaea that bridge the gap between prokaryotes and eukaryotes.</title>
        <authorList>
            <person name="Spang A."/>
            <person name="Saw J.H."/>
            <person name="Jorgensen S.L."/>
            <person name="Zaremba-Niedzwiedzka K."/>
            <person name="Martijn J."/>
            <person name="Lind A.E."/>
            <person name="van Eijk R."/>
            <person name="Schleper C."/>
            <person name="Guy L."/>
            <person name="Ettema T.J."/>
        </authorList>
    </citation>
    <scope>NUCLEOTIDE SEQUENCE</scope>
</reference>
<dbReference type="EMBL" id="LAZR01055459">
    <property type="protein sequence ID" value="KKK76319.1"/>
    <property type="molecule type" value="Genomic_DNA"/>
</dbReference>
<proteinExistence type="predicted"/>
<protein>
    <submittedName>
        <fullName evidence="1">Uncharacterized protein</fullName>
    </submittedName>
</protein>
<dbReference type="AlphaFoldDB" id="A0A0F9ACU6"/>
<feature type="non-terminal residue" evidence="1">
    <location>
        <position position="1"/>
    </location>
</feature>
<comment type="caution">
    <text evidence="1">The sequence shown here is derived from an EMBL/GenBank/DDBJ whole genome shotgun (WGS) entry which is preliminary data.</text>
</comment>
<name>A0A0F9ACU6_9ZZZZ</name>
<sequence length="46" mass="5206">VRGDRHSREWQGVVATGNKLKPEVAEAVVKHYFYPGFDTKGIDYAL</sequence>
<accession>A0A0F9ACU6</accession>